<comment type="caution">
    <text evidence="2">The sequence shown here is derived from an EMBL/GenBank/DDBJ whole genome shotgun (WGS) entry which is preliminary data.</text>
</comment>
<name>X1QG21_9ZZZZ</name>
<evidence type="ECO:0000313" key="2">
    <source>
        <dbReference type="EMBL" id="GAI67432.1"/>
    </source>
</evidence>
<organism evidence="2">
    <name type="scientific">marine sediment metagenome</name>
    <dbReference type="NCBI Taxonomy" id="412755"/>
    <lineage>
        <taxon>unclassified sequences</taxon>
        <taxon>metagenomes</taxon>
        <taxon>ecological metagenomes</taxon>
    </lineage>
</organism>
<gene>
    <name evidence="2" type="ORF">S12H4_00059</name>
</gene>
<dbReference type="Gene3D" id="1.10.10.10">
    <property type="entry name" value="Winged helix-like DNA-binding domain superfamily/Winged helix DNA-binding domain"/>
    <property type="match status" value="1"/>
</dbReference>
<dbReference type="AlphaFoldDB" id="X1QG21"/>
<dbReference type="EMBL" id="BARW01000003">
    <property type="protein sequence ID" value="GAI67432.1"/>
    <property type="molecule type" value="Genomic_DNA"/>
</dbReference>
<reference evidence="2" key="1">
    <citation type="journal article" date="2014" name="Front. Microbiol.">
        <title>High frequency of phylogenetically diverse reductive dehalogenase-homologous genes in deep subseafloor sedimentary metagenomes.</title>
        <authorList>
            <person name="Kawai M."/>
            <person name="Futagami T."/>
            <person name="Toyoda A."/>
            <person name="Takaki Y."/>
            <person name="Nishi S."/>
            <person name="Hori S."/>
            <person name="Arai W."/>
            <person name="Tsubouchi T."/>
            <person name="Morono Y."/>
            <person name="Uchiyama I."/>
            <person name="Ito T."/>
            <person name="Fujiyama A."/>
            <person name="Inagaki F."/>
            <person name="Takami H."/>
        </authorList>
    </citation>
    <scope>NUCLEOTIDE SEQUENCE</scope>
    <source>
        <strain evidence="2">Expedition CK06-06</strain>
    </source>
</reference>
<feature type="compositionally biased region" description="Polar residues" evidence="1">
    <location>
        <begin position="22"/>
        <end position="43"/>
    </location>
</feature>
<evidence type="ECO:0000256" key="1">
    <source>
        <dbReference type="SAM" id="MobiDB-lite"/>
    </source>
</evidence>
<protein>
    <submittedName>
        <fullName evidence="2">Uncharacterized protein</fullName>
    </submittedName>
</protein>
<dbReference type="InterPro" id="IPR036388">
    <property type="entry name" value="WH-like_DNA-bd_sf"/>
</dbReference>
<feature type="region of interest" description="Disordered" evidence="1">
    <location>
        <begin position="21"/>
        <end position="57"/>
    </location>
</feature>
<accession>X1QG21</accession>
<proteinExistence type="predicted"/>
<sequence length="231" mass="26752">MVQTLKTIPKSQGVCQAPLVETSHSPPEQQTLAHRNASLSIPPSNKKEREPGNSRELYSYGVPMKRKILTCELYNKRFDEIRHYLDRNMGLTLAEREGILRLLRIYAYYGRVYPKASQIADDFGNMIKGCSKRSFWRAIAKLREDGLVQVHNRYLHGRQISNCYRLDKLILCLVEWLLEHGKRYLNLLSLPREIFDALHMANFWRLIWCARVDLSKAVPVQIGLNQEGGTP</sequence>